<evidence type="ECO:0000259" key="2">
    <source>
        <dbReference type="Pfam" id="PF14381"/>
    </source>
</evidence>
<evidence type="ECO:0000313" key="4">
    <source>
        <dbReference type="Proteomes" id="UP000541444"/>
    </source>
</evidence>
<gene>
    <name evidence="3" type="ORF">GIB67_015269</name>
</gene>
<dbReference type="Proteomes" id="UP000541444">
    <property type="component" value="Unassembled WGS sequence"/>
</dbReference>
<dbReference type="EMBL" id="JACGCM010001245">
    <property type="protein sequence ID" value="KAF6157953.1"/>
    <property type="molecule type" value="Genomic_DNA"/>
</dbReference>
<accession>A0A7J7MSW2</accession>
<dbReference type="Pfam" id="PF14381">
    <property type="entry name" value="EDR1_CTR1_ARMC3_pept"/>
    <property type="match status" value="1"/>
</dbReference>
<reference evidence="3 4" key="1">
    <citation type="journal article" date="2020" name="IScience">
        <title>Genome Sequencing of the Endangered Kingdonia uniflora (Circaeasteraceae, Ranunculales) Reveals Potential Mechanisms of Evolutionary Specialization.</title>
        <authorList>
            <person name="Sun Y."/>
            <person name="Deng T."/>
            <person name="Zhang A."/>
            <person name="Moore M.J."/>
            <person name="Landis J.B."/>
            <person name="Lin N."/>
            <person name="Zhang H."/>
            <person name="Zhang X."/>
            <person name="Huang J."/>
            <person name="Zhang X."/>
            <person name="Sun H."/>
            <person name="Wang H."/>
        </authorList>
    </citation>
    <scope>NUCLEOTIDE SEQUENCE [LARGE SCALE GENOMIC DNA]</scope>
    <source>
        <strain evidence="3">TB1705</strain>
        <tissue evidence="3">Leaf</tissue>
    </source>
</reference>
<keyword evidence="4" id="KW-1185">Reference proteome</keyword>
<evidence type="ECO:0000256" key="1">
    <source>
        <dbReference type="SAM" id="MobiDB-lite"/>
    </source>
</evidence>
<protein>
    <recommendedName>
        <fullName evidence="2">EDR1/CTR1/ARMC3-like peptidase-like domain-containing protein</fullName>
    </recommendedName>
</protein>
<proteinExistence type="predicted"/>
<evidence type="ECO:0000313" key="3">
    <source>
        <dbReference type="EMBL" id="KAF6157953.1"/>
    </source>
</evidence>
<dbReference type="InterPro" id="IPR055164">
    <property type="entry name" value="EDR1/CTR1/ARMC3-like_pept-like"/>
</dbReference>
<dbReference type="AlphaFoldDB" id="A0A7J7MSW2"/>
<organism evidence="3 4">
    <name type="scientific">Kingdonia uniflora</name>
    <dbReference type="NCBI Taxonomy" id="39325"/>
    <lineage>
        <taxon>Eukaryota</taxon>
        <taxon>Viridiplantae</taxon>
        <taxon>Streptophyta</taxon>
        <taxon>Embryophyta</taxon>
        <taxon>Tracheophyta</taxon>
        <taxon>Spermatophyta</taxon>
        <taxon>Magnoliopsida</taxon>
        <taxon>Ranunculales</taxon>
        <taxon>Circaeasteraceae</taxon>
        <taxon>Kingdonia</taxon>
    </lineage>
</organism>
<feature type="region of interest" description="Disordered" evidence="1">
    <location>
        <begin position="142"/>
        <end position="177"/>
    </location>
</feature>
<feature type="domain" description="EDR1/CTR1/ARMC3-like peptidase-like" evidence="2">
    <location>
        <begin position="3"/>
        <end position="83"/>
    </location>
</feature>
<comment type="caution">
    <text evidence="3">The sequence shown here is derived from an EMBL/GenBank/DDBJ whole genome shotgun (WGS) entry which is preliminary data.</text>
</comment>
<feature type="compositionally biased region" description="Basic and acidic residues" evidence="1">
    <location>
        <begin position="159"/>
        <end position="177"/>
    </location>
</feature>
<sequence>MDGLKVNIILIVTDKDKKLSMLQQLIVALMKGLSSNLADIIEKIAALVYAVYKWTTLESNPAKAALDENSNGSENRGAKLLGDGGIGLADSYKHISVIVALNSVVLMVDLMKFPGKLVPCSSKVIFMSRIFVLGESDSAENDSCDLPLEPNSPLSSVLDRVDMDSSEHDETLKSLYK</sequence>
<dbReference type="OrthoDB" id="339325at2759"/>
<name>A0A7J7MSW2_9MAGN</name>